<evidence type="ECO:0000313" key="1">
    <source>
        <dbReference type="EMBL" id="KAH0571863.1"/>
    </source>
</evidence>
<dbReference type="Proteomes" id="UP000018208">
    <property type="component" value="Unassembled WGS sequence"/>
</dbReference>
<dbReference type="AlphaFoldDB" id="A0A9P8LPC4"/>
<sequence>MVWFRSTQGIGWAAMEVERSNKIRVGLRYIPCVAYLGVFFKQSGILPGILDIEVLGAPPAVHRDGEVPAELGGVLRIRSIQYYAPVPLWQAGHLADQFVKLRRDALDLQQSAVVDVLLAVHRTRVGGEGDVHMVLEGAQRDDRVAVGVTFQLFYQRFTGEVGGRGDRHVDCGGLSGIPLHRDRELEVDRALQIAVRHVEHLPVHDELHPRAVLGHAPYRGLALPARHQRPHGVGKLQQAEERGPVKTIFSGKQRIVQPSRQLRAPRDCTRQMPGENAIWTCSAWKSNWILAMEARAASWHARCRPCQHARQLSASSGSAEGGGHSRRSTSGLVAEKAMLLATNTVRPNVRVGTANRPSRQRQMADCNASGCAVKAEGAESKQVNCKRWSIESCVIVKNQQNLQACLYQYLRKCIFRCKIIESRQQKVYIKYTYYRKIKGYHSETKFYCFH</sequence>
<comment type="caution">
    <text evidence="1">The sequence shown here is derived from an EMBL/GenBank/DDBJ whole genome shotgun (WGS) entry which is preliminary data.</text>
</comment>
<organism evidence="1 2">
    <name type="scientific">Spironucleus salmonicida</name>
    <dbReference type="NCBI Taxonomy" id="348837"/>
    <lineage>
        <taxon>Eukaryota</taxon>
        <taxon>Metamonada</taxon>
        <taxon>Diplomonadida</taxon>
        <taxon>Hexamitidae</taxon>
        <taxon>Hexamitinae</taxon>
        <taxon>Spironucleus</taxon>
    </lineage>
</organism>
<dbReference type="KEGG" id="ssao:94300082"/>
<reference evidence="1 2" key="1">
    <citation type="journal article" date="2014" name="PLoS Genet.">
        <title>The Genome of Spironucleus salmonicida Highlights a Fish Pathogen Adapted to Fluctuating Environments.</title>
        <authorList>
            <person name="Xu F."/>
            <person name="Jerlstrom-Hultqvist J."/>
            <person name="Einarsson E."/>
            <person name="Astvaldsson A."/>
            <person name="Svard S.G."/>
            <person name="Andersson J.O."/>
        </authorList>
    </citation>
    <scope>NUCLEOTIDE SEQUENCE [LARGE SCALE GENOMIC DNA]</scope>
    <source>
        <strain evidence="1 2">ATCC 50377</strain>
    </source>
</reference>
<proteinExistence type="predicted"/>
<name>A0A9P8LPC4_9EUKA</name>
<protein>
    <submittedName>
        <fullName evidence="1">Uncharacterized protein</fullName>
    </submittedName>
</protein>
<keyword evidence="2" id="KW-1185">Reference proteome</keyword>
<accession>A0A9P8LPC4</accession>
<dbReference type="RefSeq" id="XP_067762636.1">
    <property type="nucleotide sequence ID" value="XM_067909880.1"/>
</dbReference>
<evidence type="ECO:0000313" key="2">
    <source>
        <dbReference type="Proteomes" id="UP000018208"/>
    </source>
</evidence>
<dbReference type="GeneID" id="94300082"/>
<gene>
    <name evidence="1" type="ORF">SS50377_26059</name>
</gene>
<dbReference type="EMBL" id="AUWU02000006">
    <property type="protein sequence ID" value="KAH0571863.1"/>
    <property type="molecule type" value="Genomic_DNA"/>
</dbReference>